<evidence type="ECO:0000313" key="2">
    <source>
        <dbReference type="Proteomes" id="UP000194546"/>
    </source>
</evidence>
<protein>
    <submittedName>
        <fullName evidence="1">Acetolactate synthase large subunit</fullName>
    </submittedName>
</protein>
<proteinExistence type="predicted"/>
<accession>A0A242N9V6</accession>
<reference evidence="1 2" key="1">
    <citation type="submission" date="2017-03" db="EMBL/GenBank/DDBJ databases">
        <title>Genome analysis of strain PAMC 26510.</title>
        <authorList>
            <person name="Oh H.-M."/>
            <person name="Yang J.-A."/>
        </authorList>
    </citation>
    <scope>NUCLEOTIDE SEQUENCE [LARGE SCALE GENOMIC DNA]</scope>
    <source>
        <strain evidence="1 2">PAMC 26510</strain>
    </source>
</reference>
<dbReference type="EMBL" id="NBTY01000006">
    <property type="protein sequence ID" value="OTP80489.1"/>
    <property type="molecule type" value="Genomic_DNA"/>
</dbReference>
<evidence type="ECO:0000313" key="1">
    <source>
        <dbReference type="EMBL" id="OTP80489.1"/>
    </source>
</evidence>
<comment type="caution">
    <text evidence="1">The sequence shown here is derived from an EMBL/GenBank/DDBJ whole genome shotgun (WGS) entry which is preliminary data.</text>
</comment>
<gene>
    <name evidence="1" type="ORF">PAMC26510_02490</name>
</gene>
<organism evidence="1 2">
    <name type="scientific">Caballeronia sordidicola</name>
    <name type="common">Burkholderia sordidicola</name>
    <dbReference type="NCBI Taxonomy" id="196367"/>
    <lineage>
        <taxon>Bacteria</taxon>
        <taxon>Pseudomonadati</taxon>
        <taxon>Pseudomonadota</taxon>
        <taxon>Betaproteobacteria</taxon>
        <taxon>Burkholderiales</taxon>
        <taxon>Burkholderiaceae</taxon>
        <taxon>Caballeronia</taxon>
    </lineage>
</organism>
<name>A0A242N9V6_CABSO</name>
<dbReference type="Proteomes" id="UP000194546">
    <property type="component" value="Unassembled WGS sequence"/>
</dbReference>
<sequence>MRWQGQSAAIRGDWP</sequence>